<dbReference type="Gene3D" id="3.40.50.720">
    <property type="entry name" value="NAD(P)-binding Rossmann-like Domain"/>
    <property type="match status" value="1"/>
</dbReference>
<sequence length="366" mass="40062">MIRLAIIGAGSMAGEHAKHFSRIEGVEVVAVCDMELAKARDFAGRFGIADAYDDLEAMLAREDIQAVSNVTPDGVHKRTSLAAIAAGKHILCEKPLATNADDAHAMAQAAEAASVINMVNFSYRDAPAIQHTRALITAGAIGQVRHVDASYRQSWLVSNAWGRWDQDSQWLWRLSEAHGSKGVLGDVGVHIVDFASFPVGDITRVNCELTCFEKAPDNRIGDYLLDANDTALMRVTFANGAKGTLQATRWATGHHNSLTLSVHGDKGAIRVDLDASLDEVQVCLDDNVHPARWSTVKAPSTPSIYQRFIESIRSGENDQPDFAAARRSKPFLMPVLSPVRRIEAWTLQCNQRRNAGRFSAHWTPSR</sequence>
<dbReference type="SUPFAM" id="SSF55347">
    <property type="entry name" value="Glyceraldehyde-3-phosphate dehydrogenase-like, C-terminal domain"/>
    <property type="match status" value="1"/>
</dbReference>
<dbReference type="PANTHER" id="PTHR43818">
    <property type="entry name" value="BCDNA.GH03377"/>
    <property type="match status" value="1"/>
</dbReference>
<protein>
    <submittedName>
        <fullName evidence="4">Oxidoreductase</fullName>
    </submittedName>
</protein>
<dbReference type="EMBL" id="AP019416">
    <property type="protein sequence ID" value="BBI49207.1"/>
    <property type="molecule type" value="Genomic_DNA"/>
</dbReference>
<evidence type="ECO:0000313" key="5">
    <source>
        <dbReference type="Proteomes" id="UP000289555"/>
    </source>
</evidence>
<accession>A0ABN5WTB3</accession>
<proteinExistence type="predicted"/>
<dbReference type="Gene3D" id="3.30.360.10">
    <property type="entry name" value="Dihydrodipicolinate Reductase, domain 2"/>
    <property type="match status" value="1"/>
</dbReference>
<evidence type="ECO:0000256" key="1">
    <source>
        <dbReference type="ARBA" id="ARBA00023002"/>
    </source>
</evidence>
<dbReference type="InterPro" id="IPR055170">
    <property type="entry name" value="GFO_IDH_MocA-like_dom"/>
</dbReference>
<evidence type="ECO:0000259" key="2">
    <source>
        <dbReference type="Pfam" id="PF01408"/>
    </source>
</evidence>
<dbReference type="Pfam" id="PF22725">
    <property type="entry name" value="GFO_IDH_MocA_C3"/>
    <property type="match status" value="1"/>
</dbReference>
<keyword evidence="5" id="KW-1185">Reference proteome</keyword>
<dbReference type="InterPro" id="IPR000683">
    <property type="entry name" value="Gfo/Idh/MocA-like_OxRdtase_N"/>
</dbReference>
<dbReference type="PANTHER" id="PTHR43818:SF11">
    <property type="entry name" value="BCDNA.GH03377"/>
    <property type="match status" value="1"/>
</dbReference>
<feature type="domain" description="GFO/IDH/MocA-like oxidoreductase" evidence="3">
    <location>
        <begin position="130"/>
        <end position="270"/>
    </location>
</feature>
<feature type="domain" description="Gfo/Idh/MocA-like oxidoreductase N-terminal" evidence="2">
    <location>
        <begin position="2"/>
        <end position="121"/>
    </location>
</feature>
<organism evidence="4 5">
    <name type="scientific">Vreelandella olivaria</name>
    <dbReference type="NCBI Taxonomy" id="390919"/>
    <lineage>
        <taxon>Bacteria</taxon>
        <taxon>Pseudomonadati</taxon>
        <taxon>Pseudomonadota</taxon>
        <taxon>Gammaproteobacteria</taxon>
        <taxon>Oceanospirillales</taxon>
        <taxon>Halomonadaceae</taxon>
        <taxon>Vreelandella</taxon>
    </lineage>
</organism>
<dbReference type="InterPro" id="IPR050463">
    <property type="entry name" value="Gfo/Idh/MocA_oxidrdct_glycsds"/>
</dbReference>
<dbReference type="InterPro" id="IPR036291">
    <property type="entry name" value="NAD(P)-bd_dom_sf"/>
</dbReference>
<evidence type="ECO:0000313" key="4">
    <source>
        <dbReference type="EMBL" id="BBI49207.1"/>
    </source>
</evidence>
<reference evidence="5" key="1">
    <citation type="journal article" date="2019" name="Microbiol. Resour. Announc.">
        <title>Complete Genome Sequence of Halomonas olivaria, a Moderately Halophilic Bacterium Isolated from Olive Processing Effluents, Obtained by Nanopore Sequencing.</title>
        <authorList>
            <person name="Nagata S."/>
            <person name="Ii K.M."/>
            <person name="Tsukimi T."/>
            <person name="Miura M.C."/>
            <person name="Galipon J."/>
            <person name="Arakawa K."/>
        </authorList>
    </citation>
    <scope>NUCLEOTIDE SEQUENCE [LARGE SCALE GENOMIC DNA]</scope>
    <source>
        <strain evidence="5">TYRC17</strain>
    </source>
</reference>
<evidence type="ECO:0000259" key="3">
    <source>
        <dbReference type="Pfam" id="PF22725"/>
    </source>
</evidence>
<keyword evidence="1" id="KW-0560">Oxidoreductase</keyword>
<dbReference type="Proteomes" id="UP000289555">
    <property type="component" value="Chromosome"/>
</dbReference>
<name>A0ABN5WTB3_9GAMM</name>
<gene>
    <name evidence="4" type="ORF">HORIV_16280</name>
</gene>
<dbReference type="SUPFAM" id="SSF51735">
    <property type="entry name" value="NAD(P)-binding Rossmann-fold domains"/>
    <property type="match status" value="1"/>
</dbReference>
<dbReference type="Pfam" id="PF01408">
    <property type="entry name" value="GFO_IDH_MocA"/>
    <property type="match status" value="1"/>
</dbReference>